<feature type="compositionally biased region" description="Low complexity" evidence="1">
    <location>
        <begin position="1"/>
        <end position="13"/>
    </location>
</feature>
<feature type="compositionally biased region" description="Polar residues" evidence="1">
    <location>
        <begin position="20"/>
        <end position="29"/>
    </location>
</feature>
<organism evidence="2 3">
    <name type="scientific">Cytospora chrysosperma</name>
    <name type="common">Cytospora canker fungus</name>
    <name type="synonym">Sphaeria chrysosperma</name>
    <dbReference type="NCBI Taxonomy" id="252740"/>
    <lineage>
        <taxon>Eukaryota</taxon>
        <taxon>Fungi</taxon>
        <taxon>Dikarya</taxon>
        <taxon>Ascomycota</taxon>
        <taxon>Pezizomycotina</taxon>
        <taxon>Sordariomycetes</taxon>
        <taxon>Sordariomycetidae</taxon>
        <taxon>Diaporthales</taxon>
        <taxon>Cytosporaceae</taxon>
        <taxon>Cytospora</taxon>
    </lineage>
</organism>
<reference evidence="2 3" key="1">
    <citation type="submission" date="2015-09" db="EMBL/GenBank/DDBJ databases">
        <title>Host preference determinants of Valsa canker pathogens revealed by comparative genomics.</title>
        <authorList>
            <person name="Yin Z."/>
            <person name="Huang L."/>
        </authorList>
    </citation>
    <scope>NUCLEOTIDE SEQUENCE [LARGE SCALE GENOMIC DNA]</scope>
    <source>
        <strain evidence="2 3">YSFL</strain>
    </source>
</reference>
<evidence type="ECO:0000313" key="2">
    <source>
        <dbReference type="EMBL" id="ROV94190.1"/>
    </source>
</evidence>
<name>A0A423VTB6_CYTCH</name>
<dbReference type="InterPro" id="IPR012471">
    <property type="entry name" value="DUF1690"/>
</dbReference>
<proteinExistence type="predicted"/>
<dbReference type="AlphaFoldDB" id="A0A423VTB6"/>
<dbReference type="EMBL" id="LJZO01000029">
    <property type="protein sequence ID" value="ROV94190.1"/>
    <property type="molecule type" value="Genomic_DNA"/>
</dbReference>
<sequence>MGASSSKSSGASAPHMWKGSSPTSVSQDMVDSLQSSSELSELQIQARVAAELKKLHKEEDARLREMTARIAEATAPEQTPISRHAVSEEVASLRRRLDDRAGVREVPEALERARGDVVRCLTENDRRPLDCWREVEKFKDEVRRMEKGWVEKVIS</sequence>
<accession>A0A423VTB6</accession>
<evidence type="ECO:0000256" key="1">
    <source>
        <dbReference type="SAM" id="MobiDB-lite"/>
    </source>
</evidence>
<dbReference type="Proteomes" id="UP000284375">
    <property type="component" value="Unassembled WGS sequence"/>
</dbReference>
<evidence type="ECO:0008006" key="4">
    <source>
        <dbReference type="Google" id="ProtNLM"/>
    </source>
</evidence>
<dbReference type="OrthoDB" id="5544375at2759"/>
<feature type="region of interest" description="Disordered" evidence="1">
    <location>
        <begin position="1"/>
        <end position="40"/>
    </location>
</feature>
<keyword evidence="3" id="KW-1185">Reference proteome</keyword>
<gene>
    <name evidence="2" type="ORF">VSDG_05726</name>
</gene>
<protein>
    <recommendedName>
        <fullName evidence="4">DUF1690 domain-containing protein</fullName>
    </recommendedName>
</protein>
<evidence type="ECO:0000313" key="3">
    <source>
        <dbReference type="Proteomes" id="UP000284375"/>
    </source>
</evidence>
<dbReference type="Pfam" id="PF07956">
    <property type="entry name" value="DUF1690"/>
    <property type="match status" value="1"/>
</dbReference>
<comment type="caution">
    <text evidence="2">The sequence shown here is derived from an EMBL/GenBank/DDBJ whole genome shotgun (WGS) entry which is preliminary data.</text>
</comment>